<feature type="transmembrane region" description="Helical" evidence="1">
    <location>
        <begin position="6"/>
        <end position="25"/>
    </location>
</feature>
<keyword evidence="1" id="KW-0472">Membrane</keyword>
<accession>A0A1G6TZF1</accession>
<gene>
    <name evidence="2" type="ORF">SAMN04488104_102531</name>
</gene>
<sequence>MNPLALTLLILTQALVISATVYFLFKVLKSPKKS</sequence>
<reference evidence="3" key="1">
    <citation type="submission" date="2016-10" db="EMBL/GenBank/DDBJ databases">
        <authorList>
            <person name="Varghese N."/>
            <person name="Submissions S."/>
        </authorList>
    </citation>
    <scope>NUCLEOTIDE SEQUENCE [LARGE SCALE GENOMIC DNA]</scope>
    <source>
        <strain evidence="3">DSM 23095</strain>
    </source>
</reference>
<keyword evidence="3" id="KW-1185">Reference proteome</keyword>
<dbReference type="EMBL" id="FNAC01000025">
    <property type="protein sequence ID" value="SDD34441.1"/>
    <property type="molecule type" value="Genomic_DNA"/>
</dbReference>
<dbReference type="AlphaFoldDB" id="A0A1G6TZF1"/>
<evidence type="ECO:0000256" key="1">
    <source>
        <dbReference type="SAM" id="Phobius"/>
    </source>
</evidence>
<protein>
    <submittedName>
        <fullName evidence="2">Uncharacterized protein</fullName>
    </submittedName>
</protein>
<dbReference type="STRING" id="686796.SAMN04488104_102531"/>
<organism evidence="2 3">
    <name type="scientific">Algoriphagus faecimaris</name>
    <dbReference type="NCBI Taxonomy" id="686796"/>
    <lineage>
        <taxon>Bacteria</taxon>
        <taxon>Pseudomonadati</taxon>
        <taxon>Bacteroidota</taxon>
        <taxon>Cytophagia</taxon>
        <taxon>Cytophagales</taxon>
        <taxon>Cyclobacteriaceae</taxon>
        <taxon>Algoriphagus</taxon>
    </lineage>
</organism>
<name>A0A1G6TZF1_9BACT</name>
<keyword evidence="1" id="KW-1133">Transmembrane helix</keyword>
<evidence type="ECO:0000313" key="2">
    <source>
        <dbReference type="EMBL" id="SDD34441.1"/>
    </source>
</evidence>
<dbReference type="Proteomes" id="UP000199060">
    <property type="component" value="Unassembled WGS sequence"/>
</dbReference>
<proteinExistence type="predicted"/>
<evidence type="ECO:0000313" key="3">
    <source>
        <dbReference type="Proteomes" id="UP000199060"/>
    </source>
</evidence>
<keyword evidence="1" id="KW-0812">Transmembrane</keyword>